<feature type="region of interest" description="Disordered" evidence="1">
    <location>
        <begin position="108"/>
        <end position="140"/>
    </location>
</feature>
<comment type="caution">
    <text evidence="2">The sequence shown here is derived from an EMBL/GenBank/DDBJ whole genome shotgun (WGS) entry which is preliminary data.</text>
</comment>
<name>A0AAV1U8I7_9STRA</name>
<proteinExistence type="predicted"/>
<evidence type="ECO:0000313" key="3">
    <source>
        <dbReference type="Proteomes" id="UP001162060"/>
    </source>
</evidence>
<evidence type="ECO:0000256" key="1">
    <source>
        <dbReference type="SAM" id="MobiDB-lite"/>
    </source>
</evidence>
<dbReference type="EMBL" id="CAKLBY020000166">
    <property type="protein sequence ID" value="CAK7930386.1"/>
    <property type="molecule type" value="Genomic_DNA"/>
</dbReference>
<feature type="compositionally biased region" description="Basic residues" evidence="1">
    <location>
        <begin position="127"/>
        <end position="140"/>
    </location>
</feature>
<evidence type="ECO:0000313" key="2">
    <source>
        <dbReference type="EMBL" id="CAK7930386.1"/>
    </source>
</evidence>
<evidence type="ECO:0008006" key="4">
    <source>
        <dbReference type="Google" id="ProtNLM"/>
    </source>
</evidence>
<reference evidence="2" key="1">
    <citation type="submission" date="2024-01" db="EMBL/GenBank/DDBJ databases">
        <authorList>
            <person name="Webb A."/>
        </authorList>
    </citation>
    <scope>NUCLEOTIDE SEQUENCE</scope>
    <source>
        <strain evidence="2">Pm1</strain>
    </source>
</reference>
<organism evidence="2 3">
    <name type="scientific">Peronospora matthiolae</name>
    <dbReference type="NCBI Taxonomy" id="2874970"/>
    <lineage>
        <taxon>Eukaryota</taxon>
        <taxon>Sar</taxon>
        <taxon>Stramenopiles</taxon>
        <taxon>Oomycota</taxon>
        <taxon>Peronosporomycetes</taxon>
        <taxon>Peronosporales</taxon>
        <taxon>Peronosporaceae</taxon>
        <taxon>Peronospora</taxon>
    </lineage>
</organism>
<gene>
    <name evidence="2" type="ORF">PM001_LOCUS15536</name>
</gene>
<dbReference type="AlphaFoldDB" id="A0AAV1U8I7"/>
<dbReference type="Proteomes" id="UP001162060">
    <property type="component" value="Unassembled WGS sequence"/>
</dbReference>
<accession>A0AAV1U8I7</accession>
<sequence length="140" mass="15525">MASSGNVVWERFEEQTKLAFVRDPLHSRFFFKTRVMATRNVKVTARVSHQHTKSTSSSPLNAAKRNEAVKYVTSDMTNLSRLTRLLRFVMQEVLGAMKALPAPTTALLSSPSQLAETPAPGNQGGNKKTHSKKKKKAAKK</sequence>
<protein>
    <recommendedName>
        <fullName evidence="4">SRP9 domain-containing protein</fullName>
    </recommendedName>
</protein>